<evidence type="ECO:0000256" key="1">
    <source>
        <dbReference type="ARBA" id="ARBA00004141"/>
    </source>
</evidence>
<organism evidence="7 8">
    <name type="scientific">Pseudomonas asplenii</name>
    <dbReference type="NCBI Taxonomy" id="53407"/>
    <lineage>
        <taxon>Bacteria</taxon>
        <taxon>Pseudomonadati</taxon>
        <taxon>Pseudomonadota</taxon>
        <taxon>Gammaproteobacteria</taxon>
        <taxon>Pseudomonadales</taxon>
        <taxon>Pseudomonadaceae</taxon>
        <taxon>Pseudomonas</taxon>
    </lineage>
</organism>
<feature type="transmembrane region" description="Helical" evidence="5">
    <location>
        <begin position="143"/>
        <end position="164"/>
    </location>
</feature>
<evidence type="ECO:0000313" key="7">
    <source>
        <dbReference type="EMBL" id="KPA90434.1"/>
    </source>
</evidence>
<dbReference type="GO" id="GO:0016020">
    <property type="term" value="C:membrane"/>
    <property type="evidence" value="ECO:0007669"/>
    <property type="project" value="UniProtKB-SubCell"/>
</dbReference>
<feature type="domain" description="Major facilitator superfamily (MFS) profile" evidence="6">
    <location>
        <begin position="208"/>
        <end position="383"/>
    </location>
</feature>
<dbReference type="CDD" id="cd17393">
    <property type="entry name" value="MFS_MosC_like"/>
    <property type="match status" value="1"/>
</dbReference>
<dbReference type="OrthoDB" id="9810941at2"/>
<dbReference type="InterPro" id="IPR051788">
    <property type="entry name" value="MFS_Transporter"/>
</dbReference>
<dbReference type="Proteomes" id="UP000037931">
    <property type="component" value="Unassembled WGS sequence"/>
</dbReference>
<keyword evidence="8" id="KW-1185">Reference proteome</keyword>
<name>A0A0M9GGL8_9PSED</name>
<feature type="transmembrane region" description="Helical" evidence="5">
    <location>
        <begin position="362"/>
        <end position="381"/>
    </location>
</feature>
<feature type="transmembrane region" description="Helical" evidence="5">
    <location>
        <begin position="82"/>
        <end position="100"/>
    </location>
</feature>
<evidence type="ECO:0000259" key="6">
    <source>
        <dbReference type="PROSITE" id="PS50850"/>
    </source>
</evidence>
<feature type="transmembrane region" description="Helical" evidence="5">
    <location>
        <begin position="53"/>
        <end position="75"/>
    </location>
</feature>
<feature type="transmembrane region" description="Helical" evidence="5">
    <location>
        <begin position="21"/>
        <end position="41"/>
    </location>
</feature>
<dbReference type="EMBL" id="JSYZ01000009">
    <property type="protein sequence ID" value="KPA90434.1"/>
    <property type="molecule type" value="Genomic_DNA"/>
</dbReference>
<dbReference type="PANTHER" id="PTHR23514">
    <property type="entry name" value="BYPASS OF STOP CODON PROTEIN 6"/>
    <property type="match status" value="1"/>
</dbReference>
<feature type="transmembrane region" description="Helical" evidence="5">
    <location>
        <begin position="203"/>
        <end position="223"/>
    </location>
</feature>
<dbReference type="STRING" id="50340.PF66_02495"/>
<feature type="transmembrane region" description="Helical" evidence="5">
    <location>
        <begin position="333"/>
        <end position="356"/>
    </location>
</feature>
<dbReference type="InterPro" id="IPR036259">
    <property type="entry name" value="MFS_trans_sf"/>
</dbReference>
<dbReference type="PANTHER" id="PTHR23514:SF13">
    <property type="entry name" value="INNER MEMBRANE PROTEIN YBJJ"/>
    <property type="match status" value="1"/>
</dbReference>
<keyword evidence="2 5" id="KW-0812">Transmembrane</keyword>
<keyword evidence="3 5" id="KW-1133">Transmembrane helix</keyword>
<dbReference type="AlphaFoldDB" id="A0A0M9GGL8"/>
<feature type="transmembrane region" description="Helical" evidence="5">
    <location>
        <begin position="106"/>
        <end position="131"/>
    </location>
</feature>
<dbReference type="InterPro" id="IPR020846">
    <property type="entry name" value="MFS_dom"/>
</dbReference>
<comment type="subcellular location">
    <subcellularLocation>
        <location evidence="1">Membrane</location>
        <topology evidence="1">Multi-pass membrane protein</topology>
    </subcellularLocation>
</comment>
<protein>
    <submittedName>
        <fullName evidence="7">Major Facilitator Superfamily transporter</fullName>
    </submittedName>
</protein>
<dbReference type="Pfam" id="PF07690">
    <property type="entry name" value="MFS_1"/>
    <property type="match status" value="1"/>
</dbReference>
<feature type="transmembrane region" description="Helical" evidence="5">
    <location>
        <begin position="170"/>
        <end position="191"/>
    </location>
</feature>
<proteinExistence type="predicted"/>
<evidence type="ECO:0000256" key="3">
    <source>
        <dbReference type="ARBA" id="ARBA00022989"/>
    </source>
</evidence>
<feature type="transmembrane region" description="Helical" evidence="5">
    <location>
        <begin position="275"/>
        <end position="296"/>
    </location>
</feature>
<reference evidence="7 8" key="1">
    <citation type="journal article" date="2015" name="PLoS ONE">
        <title>Rice-Infecting Pseudomonas Genomes Are Highly Accessorized and Harbor Multiple Putative Virulence Mechanisms to Cause Sheath Brown Rot.</title>
        <authorList>
            <person name="Quibod I.L."/>
            <person name="Grande G."/>
            <person name="Oreiro E.G."/>
            <person name="Borja F.N."/>
            <person name="Dossa G.S."/>
            <person name="Mauleon R."/>
            <person name="Cruz C.V."/>
            <person name="Oliva R."/>
        </authorList>
    </citation>
    <scope>NUCLEOTIDE SEQUENCE [LARGE SCALE GENOMIC DNA]</scope>
    <source>
        <strain evidence="7 8">IRRI 6609</strain>
    </source>
</reference>
<sequence>MTALTSHALTRPGRLEQMSTRIAFFIAGFGVAAWAPLVPYAKARTGLDEGTLGLLLLCLGVGSIIAMPLAGALAGRFGCRRVLTIGTLLICAALPLLATVSSVPWLVFSLFLFGAGLGTVDSTVNLQAVIVERASGKTMMSGFHGLFSLGGIAGAAGVSALLGLGLSPLGAISVVILFLLLSLLKAAPHLLPYGSESTGPAFAVPHGVVLFIGLLCFIVFLAEGAMLDWSAVFLSAERQVPDAYAGLGYAAFALTMTLGRLTGDAIVRRLGAKRVIVLGGITAAAGLALATLTPAWEAALVGYALVGAGCSNIVPVLYTAVGKQKVMPESIAVPAITTLGYAGILAGPAAIGFIAHASSLNLAFLLIALMLVGVAISGRILRV</sequence>
<dbReference type="Gene3D" id="1.20.1250.20">
    <property type="entry name" value="MFS general substrate transporter like domains"/>
    <property type="match status" value="2"/>
</dbReference>
<evidence type="ECO:0000256" key="5">
    <source>
        <dbReference type="SAM" id="Phobius"/>
    </source>
</evidence>
<evidence type="ECO:0000313" key="8">
    <source>
        <dbReference type="Proteomes" id="UP000037931"/>
    </source>
</evidence>
<feature type="transmembrane region" description="Helical" evidence="5">
    <location>
        <begin position="243"/>
        <end position="263"/>
    </location>
</feature>
<comment type="caution">
    <text evidence="7">The sequence shown here is derived from an EMBL/GenBank/DDBJ whole genome shotgun (WGS) entry which is preliminary data.</text>
</comment>
<keyword evidence="4 5" id="KW-0472">Membrane</keyword>
<dbReference type="SUPFAM" id="SSF103473">
    <property type="entry name" value="MFS general substrate transporter"/>
    <property type="match status" value="1"/>
</dbReference>
<dbReference type="RefSeq" id="WP_054062829.1">
    <property type="nucleotide sequence ID" value="NZ_JSYZ01000009.1"/>
</dbReference>
<feature type="transmembrane region" description="Helical" evidence="5">
    <location>
        <begin position="302"/>
        <end position="321"/>
    </location>
</feature>
<dbReference type="InterPro" id="IPR011701">
    <property type="entry name" value="MFS"/>
</dbReference>
<evidence type="ECO:0000256" key="4">
    <source>
        <dbReference type="ARBA" id="ARBA00023136"/>
    </source>
</evidence>
<dbReference type="PATRIC" id="fig|50340.43.peg.5880"/>
<dbReference type="GO" id="GO:0022857">
    <property type="term" value="F:transmembrane transporter activity"/>
    <property type="evidence" value="ECO:0007669"/>
    <property type="project" value="InterPro"/>
</dbReference>
<dbReference type="PROSITE" id="PS50850">
    <property type="entry name" value="MFS"/>
    <property type="match status" value="1"/>
</dbReference>
<accession>A0A0M9GGL8</accession>
<evidence type="ECO:0000256" key="2">
    <source>
        <dbReference type="ARBA" id="ARBA00022692"/>
    </source>
</evidence>
<gene>
    <name evidence="7" type="ORF">PF66_02495</name>
</gene>